<name>A0A0F9T448_9ZZZZ</name>
<evidence type="ECO:0000256" key="6">
    <source>
        <dbReference type="ARBA" id="ARBA00023136"/>
    </source>
</evidence>
<dbReference type="InterPro" id="IPR050366">
    <property type="entry name" value="BP-dependent_transpt_permease"/>
</dbReference>
<dbReference type="EMBL" id="LAZR01001976">
    <property type="protein sequence ID" value="KKN36288.1"/>
    <property type="molecule type" value="Genomic_DNA"/>
</dbReference>
<feature type="transmembrane region" description="Helical" evidence="7">
    <location>
        <begin position="40"/>
        <end position="59"/>
    </location>
</feature>
<sequence>MTEEMQMELKTEEELELKVSIKQIIKEKYHAALERYRRQFILLAIFFIAIIIIVILTYIPPFNTPDKKYWVEVDVLYDNWAEPSLKHWLGTDEFGRDHFTRLLHAIRNSFLFGLITGSVCTGVAVLTGVIGPFKGGAVDTTTSFITNIALVFPQIPFILLMSAIFEVRSWWITMLFISLFTWPWAARSIRSQVLTLKERNYIKVSKMSGLKDMRIAFIEVLPGVLPYIFLAFIIFLSSAILIEAGIAMVGLGQQQWLTLGLLLNNAVVFGWIYPMRDYWLWLPPGICLIIISLTLFIIQASISKTFEQRKL</sequence>
<feature type="transmembrane region" description="Helical" evidence="7">
    <location>
        <begin position="280"/>
        <end position="302"/>
    </location>
</feature>
<evidence type="ECO:0000256" key="2">
    <source>
        <dbReference type="ARBA" id="ARBA00022448"/>
    </source>
</evidence>
<evidence type="ECO:0000259" key="8">
    <source>
        <dbReference type="PROSITE" id="PS50928"/>
    </source>
</evidence>
<dbReference type="AlphaFoldDB" id="A0A0F9T448"/>
<feature type="transmembrane region" description="Helical" evidence="7">
    <location>
        <begin position="215"/>
        <end position="242"/>
    </location>
</feature>
<dbReference type="GO" id="GO:0005886">
    <property type="term" value="C:plasma membrane"/>
    <property type="evidence" value="ECO:0007669"/>
    <property type="project" value="UniProtKB-SubCell"/>
</dbReference>
<dbReference type="Gene3D" id="1.10.3720.10">
    <property type="entry name" value="MetI-like"/>
    <property type="match status" value="1"/>
</dbReference>
<reference evidence="9" key="1">
    <citation type="journal article" date="2015" name="Nature">
        <title>Complex archaea that bridge the gap between prokaryotes and eukaryotes.</title>
        <authorList>
            <person name="Spang A."/>
            <person name="Saw J.H."/>
            <person name="Jorgensen S.L."/>
            <person name="Zaremba-Niedzwiedzka K."/>
            <person name="Martijn J."/>
            <person name="Lind A.E."/>
            <person name="van Eijk R."/>
            <person name="Schleper C."/>
            <person name="Guy L."/>
            <person name="Ettema T.J."/>
        </authorList>
    </citation>
    <scope>NUCLEOTIDE SEQUENCE</scope>
</reference>
<protein>
    <recommendedName>
        <fullName evidence="8">ABC transmembrane type-1 domain-containing protein</fullName>
    </recommendedName>
</protein>
<evidence type="ECO:0000256" key="5">
    <source>
        <dbReference type="ARBA" id="ARBA00022989"/>
    </source>
</evidence>
<dbReference type="InterPro" id="IPR000515">
    <property type="entry name" value="MetI-like"/>
</dbReference>
<dbReference type="SUPFAM" id="SSF161098">
    <property type="entry name" value="MetI-like"/>
    <property type="match status" value="1"/>
</dbReference>
<keyword evidence="5 7" id="KW-1133">Transmembrane helix</keyword>
<comment type="caution">
    <text evidence="9">The sequence shown here is derived from an EMBL/GenBank/DDBJ whole genome shotgun (WGS) entry which is preliminary data.</text>
</comment>
<evidence type="ECO:0000313" key="9">
    <source>
        <dbReference type="EMBL" id="KKN36288.1"/>
    </source>
</evidence>
<dbReference type="PANTHER" id="PTHR43386">
    <property type="entry name" value="OLIGOPEPTIDE TRANSPORT SYSTEM PERMEASE PROTEIN APPC"/>
    <property type="match status" value="1"/>
</dbReference>
<keyword evidence="3" id="KW-1003">Cell membrane</keyword>
<evidence type="ECO:0000256" key="1">
    <source>
        <dbReference type="ARBA" id="ARBA00004651"/>
    </source>
</evidence>
<feature type="domain" description="ABC transmembrane type-1" evidence="8">
    <location>
        <begin position="106"/>
        <end position="299"/>
    </location>
</feature>
<dbReference type="GO" id="GO:0055085">
    <property type="term" value="P:transmembrane transport"/>
    <property type="evidence" value="ECO:0007669"/>
    <property type="project" value="InterPro"/>
</dbReference>
<dbReference type="PROSITE" id="PS50928">
    <property type="entry name" value="ABC_TM1"/>
    <property type="match status" value="1"/>
</dbReference>
<accession>A0A0F9T448</accession>
<dbReference type="PANTHER" id="PTHR43386:SF1">
    <property type="entry name" value="D,D-DIPEPTIDE TRANSPORT SYSTEM PERMEASE PROTEIN DDPC-RELATED"/>
    <property type="match status" value="1"/>
</dbReference>
<keyword evidence="4 7" id="KW-0812">Transmembrane</keyword>
<evidence type="ECO:0000256" key="3">
    <source>
        <dbReference type="ARBA" id="ARBA00022475"/>
    </source>
</evidence>
<comment type="subcellular location">
    <subcellularLocation>
        <location evidence="1">Cell membrane</location>
        <topology evidence="1">Multi-pass membrane protein</topology>
    </subcellularLocation>
</comment>
<gene>
    <name evidence="9" type="ORF">LCGC14_0775100</name>
</gene>
<feature type="transmembrane region" description="Helical" evidence="7">
    <location>
        <begin position="110"/>
        <end position="132"/>
    </location>
</feature>
<feature type="transmembrane region" description="Helical" evidence="7">
    <location>
        <begin position="254"/>
        <end position="273"/>
    </location>
</feature>
<evidence type="ECO:0000256" key="7">
    <source>
        <dbReference type="SAM" id="Phobius"/>
    </source>
</evidence>
<keyword evidence="2" id="KW-0813">Transport</keyword>
<dbReference type="InterPro" id="IPR035906">
    <property type="entry name" value="MetI-like_sf"/>
</dbReference>
<proteinExistence type="predicted"/>
<feature type="transmembrane region" description="Helical" evidence="7">
    <location>
        <begin position="170"/>
        <end position="189"/>
    </location>
</feature>
<keyword evidence="6 7" id="KW-0472">Membrane</keyword>
<dbReference type="Pfam" id="PF00528">
    <property type="entry name" value="BPD_transp_1"/>
    <property type="match status" value="1"/>
</dbReference>
<evidence type="ECO:0000256" key="4">
    <source>
        <dbReference type="ARBA" id="ARBA00022692"/>
    </source>
</evidence>
<organism evidence="9">
    <name type="scientific">marine sediment metagenome</name>
    <dbReference type="NCBI Taxonomy" id="412755"/>
    <lineage>
        <taxon>unclassified sequences</taxon>
        <taxon>metagenomes</taxon>
        <taxon>ecological metagenomes</taxon>
    </lineage>
</organism>
<feature type="transmembrane region" description="Helical" evidence="7">
    <location>
        <begin position="144"/>
        <end position="164"/>
    </location>
</feature>